<sequence length="209" mass="22580">MTDSTQSQPDPTDGVAREPDGLVSLLQLLANVREEGASVRLGTVLDLVGRRSFGPMLLLAGLITVAPLIGDIPGVPTLIGIFVFLIALQLMLGRDHFWLPGFLLEREIRRQTLHKAVVWMMPTARFIDRFLRPRLTFLVNGGASYGAALLAMLVALLMPMMEFIPFSANAAGLTLTVFGLALIARDGLLALIAFALTGLSLGVIVWAFL</sequence>
<evidence type="ECO:0000313" key="3">
    <source>
        <dbReference type="Proteomes" id="UP000427716"/>
    </source>
</evidence>
<dbReference type="PANTHER" id="PTHR41795">
    <property type="entry name" value="EXOPOLYSACCHARIDE SYNTHESIS PROTEIN"/>
    <property type="match status" value="1"/>
</dbReference>
<organism evidence="2 3">
    <name type="scientific">Guyparkeria halophila</name>
    <dbReference type="NCBI Taxonomy" id="47960"/>
    <lineage>
        <taxon>Bacteria</taxon>
        <taxon>Pseudomonadati</taxon>
        <taxon>Pseudomonadota</taxon>
        <taxon>Gammaproteobacteria</taxon>
        <taxon>Chromatiales</taxon>
        <taxon>Thioalkalibacteraceae</taxon>
        <taxon>Guyparkeria</taxon>
    </lineage>
</organism>
<keyword evidence="1" id="KW-0472">Membrane</keyword>
<reference evidence="2 3" key="1">
    <citation type="submission" date="2019-11" db="EMBL/GenBank/DDBJ databases">
        <authorList>
            <person name="Zhang J."/>
            <person name="Sun C."/>
        </authorList>
    </citation>
    <scope>NUCLEOTIDE SEQUENCE [LARGE SCALE GENOMIC DNA]</scope>
    <source>
        <strain evidence="3">sp2</strain>
    </source>
</reference>
<dbReference type="RefSeq" id="WP_156573862.1">
    <property type="nucleotide sequence ID" value="NZ_CP046415.1"/>
</dbReference>
<evidence type="ECO:0000256" key="1">
    <source>
        <dbReference type="SAM" id="Phobius"/>
    </source>
</evidence>
<dbReference type="Pfam" id="PF06055">
    <property type="entry name" value="ExoD"/>
    <property type="match status" value="1"/>
</dbReference>
<dbReference type="PIRSF" id="PIRSF033239">
    <property type="entry name" value="ExoD"/>
    <property type="match status" value="1"/>
</dbReference>
<protein>
    <submittedName>
        <fullName evidence="2">Exopolysaccharide biosynthesis protein</fullName>
    </submittedName>
</protein>
<dbReference type="Proteomes" id="UP000427716">
    <property type="component" value="Chromosome"/>
</dbReference>
<keyword evidence="1" id="KW-0812">Transmembrane</keyword>
<dbReference type="InterPro" id="IPR010331">
    <property type="entry name" value="ExoD"/>
</dbReference>
<dbReference type="KEGG" id="ghl:GM160_05785"/>
<keyword evidence="3" id="KW-1185">Reference proteome</keyword>
<feature type="transmembrane region" description="Helical" evidence="1">
    <location>
        <begin position="135"/>
        <end position="157"/>
    </location>
</feature>
<evidence type="ECO:0000313" key="2">
    <source>
        <dbReference type="EMBL" id="QGT78449.1"/>
    </source>
</evidence>
<name>A0A6I6CWE9_9GAMM</name>
<dbReference type="EMBL" id="CP046415">
    <property type="protein sequence ID" value="QGT78449.1"/>
    <property type="molecule type" value="Genomic_DNA"/>
</dbReference>
<dbReference type="AlphaFoldDB" id="A0A6I6CWE9"/>
<dbReference type="PANTHER" id="PTHR41795:SF1">
    <property type="entry name" value="EXOPOLYSACCHARIDE SYNTHESIS PROTEIN"/>
    <property type="match status" value="1"/>
</dbReference>
<accession>A0A6I6CWE9</accession>
<proteinExistence type="predicted"/>
<feature type="transmembrane region" description="Helical" evidence="1">
    <location>
        <begin position="188"/>
        <end position="208"/>
    </location>
</feature>
<gene>
    <name evidence="2" type="ORF">GM160_05785</name>
</gene>
<feature type="transmembrane region" description="Helical" evidence="1">
    <location>
        <begin position="163"/>
        <end position="183"/>
    </location>
</feature>
<keyword evidence="1" id="KW-1133">Transmembrane helix</keyword>